<comment type="caution">
    <text evidence="4">The sequence shown here is derived from an EMBL/GenBank/DDBJ whole genome shotgun (WGS) entry which is preliminary data.</text>
</comment>
<sequence>MSELRWEVSNQTAFITIARPPANALCRSLLENLDSVLTEIEKDPEVNVVILHGEGKFFAAGADIKEFTEVESGEAFAKLASDGHALLQRIETFPKPIIAALHGAALGGGLELAMSCHIRIAAEGTKLGLPELNLGLIPGYAGTQRLPQLVGRAKAAEMMLTSDPITAEDAKAWGLVNQVVAEDELLQTSEAMAAKIAAKSQVTTAMVTELLAYAAVGDFESGSDREAELFGRAFASEDGKEGIQAFLEKRAPEFQNK</sequence>
<dbReference type="PANTHER" id="PTHR11941">
    <property type="entry name" value="ENOYL-COA HYDRATASE-RELATED"/>
    <property type="match status" value="1"/>
</dbReference>
<dbReference type="CDD" id="cd06558">
    <property type="entry name" value="crotonase-like"/>
    <property type="match status" value="1"/>
</dbReference>
<dbReference type="GO" id="GO:0016829">
    <property type="term" value="F:lyase activity"/>
    <property type="evidence" value="ECO:0007669"/>
    <property type="project" value="UniProtKB-KW"/>
</dbReference>
<name>A0A2P8HCR5_9BACI</name>
<reference evidence="4 5" key="1">
    <citation type="submission" date="2018-03" db="EMBL/GenBank/DDBJ databases">
        <title>Genomic Encyclopedia of Type Strains, Phase III (KMG-III): the genomes of soil and plant-associated and newly described type strains.</title>
        <authorList>
            <person name="Whitman W."/>
        </authorList>
    </citation>
    <scope>NUCLEOTIDE SEQUENCE [LARGE SCALE GENOMIC DNA]</scope>
    <source>
        <strain evidence="4 5">CGMCC 1.07653</strain>
    </source>
</reference>
<protein>
    <submittedName>
        <fullName evidence="4">Enoyl-CoA hydratase</fullName>
    </submittedName>
</protein>
<dbReference type="Gene3D" id="3.90.226.10">
    <property type="entry name" value="2-enoyl-CoA Hydratase, Chain A, domain 1"/>
    <property type="match status" value="1"/>
</dbReference>
<dbReference type="InterPro" id="IPR001753">
    <property type="entry name" value="Enoyl-CoA_hydra/iso"/>
</dbReference>
<keyword evidence="2" id="KW-0456">Lyase</keyword>
<dbReference type="Proteomes" id="UP000242310">
    <property type="component" value="Unassembled WGS sequence"/>
</dbReference>
<dbReference type="PROSITE" id="PS00166">
    <property type="entry name" value="ENOYL_COA_HYDRATASE"/>
    <property type="match status" value="1"/>
</dbReference>
<proteinExistence type="inferred from homology"/>
<evidence type="ECO:0000256" key="2">
    <source>
        <dbReference type="ARBA" id="ARBA00023239"/>
    </source>
</evidence>
<dbReference type="SUPFAM" id="SSF52096">
    <property type="entry name" value="ClpP/crotonase"/>
    <property type="match status" value="1"/>
</dbReference>
<dbReference type="AlphaFoldDB" id="A0A2P8HCR5"/>
<keyword evidence="5" id="KW-1185">Reference proteome</keyword>
<dbReference type="Pfam" id="PF00378">
    <property type="entry name" value="ECH_1"/>
    <property type="match status" value="1"/>
</dbReference>
<dbReference type="InterPro" id="IPR029045">
    <property type="entry name" value="ClpP/crotonase-like_dom_sf"/>
</dbReference>
<dbReference type="InterPro" id="IPR018376">
    <property type="entry name" value="Enoyl-CoA_hyd/isom_CS"/>
</dbReference>
<dbReference type="FunFam" id="3.90.226.10:FF:000009">
    <property type="entry name" value="Carnitinyl-CoA dehydratase"/>
    <property type="match status" value="1"/>
</dbReference>
<dbReference type="EMBL" id="PYAV01000009">
    <property type="protein sequence ID" value="PSL44034.1"/>
    <property type="molecule type" value="Genomic_DNA"/>
</dbReference>
<gene>
    <name evidence="4" type="ORF">B0H94_10993</name>
</gene>
<evidence type="ECO:0000256" key="3">
    <source>
        <dbReference type="RuleBase" id="RU003707"/>
    </source>
</evidence>
<dbReference type="RefSeq" id="WP_106589138.1">
    <property type="nucleotide sequence ID" value="NZ_PYAV01000009.1"/>
</dbReference>
<dbReference type="OrthoDB" id="9775794at2"/>
<accession>A0A2P8HCR5</accession>
<dbReference type="NCBIfam" id="NF005803">
    <property type="entry name" value="PRK07658.1"/>
    <property type="match status" value="1"/>
</dbReference>
<evidence type="ECO:0000313" key="5">
    <source>
        <dbReference type="Proteomes" id="UP000242310"/>
    </source>
</evidence>
<comment type="similarity">
    <text evidence="1 3">Belongs to the enoyl-CoA hydratase/isomerase family.</text>
</comment>
<dbReference type="GO" id="GO:0006635">
    <property type="term" value="P:fatty acid beta-oxidation"/>
    <property type="evidence" value="ECO:0007669"/>
    <property type="project" value="TreeGrafter"/>
</dbReference>
<organism evidence="4 5">
    <name type="scientific">Salsuginibacillus halophilus</name>
    <dbReference type="NCBI Taxonomy" id="517424"/>
    <lineage>
        <taxon>Bacteria</taxon>
        <taxon>Bacillati</taxon>
        <taxon>Bacillota</taxon>
        <taxon>Bacilli</taxon>
        <taxon>Bacillales</taxon>
        <taxon>Bacillaceae</taxon>
        <taxon>Salsuginibacillus</taxon>
    </lineage>
</organism>
<evidence type="ECO:0000313" key="4">
    <source>
        <dbReference type="EMBL" id="PSL44034.1"/>
    </source>
</evidence>
<dbReference type="PANTHER" id="PTHR11941:SF175">
    <property type="entry name" value="ENOYL-COA HYDRATASE-RELATED"/>
    <property type="match status" value="1"/>
</dbReference>
<evidence type="ECO:0000256" key="1">
    <source>
        <dbReference type="ARBA" id="ARBA00005254"/>
    </source>
</evidence>